<dbReference type="EMBL" id="JAEMNV010000001">
    <property type="protein sequence ID" value="MBJ8337816.1"/>
    <property type="molecule type" value="Genomic_DNA"/>
</dbReference>
<sequence>MRAPHRLESSDFVYRFVDTAFGWSVVLQVAWAFSRPPSREALSEMAARLAGGPLNRRLVTPQVPLARPYWTQSTVRPGVIVDEGATDSPNEWLTAELDTVPLNAEAGRCWQLRGVATDTGGFVLSLCALHLVTDGKTLVAAASSARDSAPLQQPQQFGRASMLGSDLEDAARQFVSAGLGICRAAVAVARGSGAAGNVDVVKKAPLHERAPLARPVWATVTVDRQDWEVVAKRHGGTANSLFVAVVSGLLRTSGYAPLGQTVKVGIPVSQRVDGDTRGNATAGVSVYLTEEPVAGGDLAGIRSACKRAFAALSAGRRPAFVHLQPLLQMLPARLIATAASAGSGMPDAVVSNLGSFPAELAEIGDEIATSVFFRGIAQHVDPSMPFRFGDGVQSWLLEVGDNVSFSVVAFDETHFGDDAVLRNLLAGELAGWGVPHRIS</sequence>
<dbReference type="RefSeq" id="WP_199701756.1">
    <property type="nucleotide sequence ID" value="NZ_JAEMNV010000001.1"/>
</dbReference>
<gene>
    <name evidence="1" type="ORF">JGU71_02860</name>
</gene>
<proteinExistence type="predicted"/>
<protein>
    <submittedName>
        <fullName evidence="1">Uncharacterized protein</fullName>
    </submittedName>
</protein>
<dbReference type="AlphaFoldDB" id="A0A934U0Y9"/>
<accession>A0A934U0Y9</accession>
<evidence type="ECO:0000313" key="1">
    <source>
        <dbReference type="EMBL" id="MBJ8337816.1"/>
    </source>
</evidence>
<reference evidence="1" key="1">
    <citation type="submission" date="2020-12" db="EMBL/GenBank/DDBJ databases">
        <title>Antrihabitans popcorni sp. nov. and Antrihabitans auranticaus sp. nov., isolated from a larva cave.</title>
        <authorList>
            <person name="Lee S.D."/>
            <person name="Kim I.S."/>
        </authorList>
    </citation>
    <scope>NUCLEOTIDE SEQUENCE</scope>
    <source>
        <strain evidence="1">YC3-6</strain>
    </source>
</reference>
<name>A0A934U0Y9_9NOCA</name>
<organism evidence="1 2">
    <name type="scientific">Antrihabitans stalagmiti</name>
    <dbReference type="NCBI Taxonomy" id="2799499"/>
    <lineage>
        <taxon>Bacteria</taxon>
        <taxon>Bacillati</taxon>
        <taxon>Actinomycetota</taxon>
        <taxon>Actinomycetes</taxon>
        <taxon>Mycobacteriales</taxon>
        <taxon>Nocardiaceae</taxon>
        <taxon>Antrihabitans</taxon>
    </lineage>
</organism>
<dbReference type="Proteomes" id="UP000655868">
    <property type="component" value="Unassembled WGS sequence"/>
</dbReference>
<evidence type="ECO:0000313" key="2">
    <source>
        <dbReference type="Proteomes" id="UP000655868"/>
    </source>
</evidence>
<keyword evidence="2" id="KW-1185">Reference proteome</keyword>
<comment type="caution">
    <text evidence="1">The sequence shown here is derived from an EMBL/GenBank/DDBJ whole genome shotgun (WGS) entry which is preliminary data.</text>
</comment>